<dbReference type="Gene3D" id="3.40.50.300">
    <property type="entry name" value="P-loop containing nucleotide triphosphate hydrolases"/>
    <property type="match status" value="1"/>
</dbReference>
<dbReference type="Pfam" id="PF00005">
    <property type="entry name" value="ABC_tran"/>
    <property type="match status" value="1"/>
</dbReference>
<dbReference type="CDD" id="cd03268">
    <property type="entry name" value="ABC_BcrA_bacitracin_resist"/>
    <property type="match status" value="1"/>
</dbReference>
<evidence type="ECO:0000256" key="3">
    <source>
        <dbReference type="ARBA" id="ARBA00022741"/>
    </source>
</evidence>
<reference evidence="6 7" key="1">
    <citation type="journal article" date="2016" name="Genome Announc.">
        <title>Complete Genome Sequences of Aerococcus christensenii CCUG 28831T, Aerococcus sanguinicola CCUG 43001T, Aerococcus urinae CCUG 36881T, Aerococcus urinaeequi CCUG 28094T, Aerococcus urinaehominis CCUG 42038 BT, and Aerococcus viridans CCUG 4311T.</title>
        <authorList>
            <person name="Carkaci D."/>
            <person name="Dargis R."/>
            <person name="Nielsen X.C."/>
            <person name="Skovgaard O."/>
            <person name="Fuursted K."/>
            <person name="Christensen J.J."/>
        </authorList>
    </citation>
    <scope>NUCLEOTIDE SEQUENCE [LARGE SCALE GENOMIC DNA]</scope>
    <source>
        <strain evidence="6 7">CCUG43001</strain>
    </source>
</reference>
<dbReference type="InterPro" id="IPR027417">
    <property type="entry name" value="P-loop_NTPase"/>
</dbReference>
<evidence type="ECO:0000313" key="6">
    <source>
        <dbReference type="EMBL" id="AMB94938.1"/>
    </source>
</evidence>
<dbReference type="Proteomes" id="UP000069912">
    <property type="component" value="Chromosome"/>
</dbReference>
<proteinExistence type="inferred from homology"/>
<keyword evidence="2" id="KW-0813">Transport</keyword>
<reference evidence="7" key="2">
    <citation type="submission" date="2016-01" db="EMBL/GenBank/DDBJ databases">
        <title>Six Aerococcus type strain genome sequencing and assembly using PacBio and Illumina Hiseq.</title>
        <authorList>
            <person name="Carkaci D."/>
            <person name="Dargis R."/>
            <person name="Nielsen X.C."/>
            <person name="Skovgaard O."/>
            <person name="Fuursted K."/>
            <person name="Christensen J.J."/>
        </authorList>
    </citation>
    <scope>NUCLEOTIDE SEQUENCE [LARGE SCALE GENOMIC DNA]</scope>
    <source>
        <strain evidence="7">CCUG43001</strain>
    </source>
</reference>
<evidence type="ECO:0000256" key="2">
    <source>
        <dbReference type="ARBA" id="ARBA00022448"/>
    </source>
</evidence>
<dbReference type="GO" id="GO:0005524">
    <property type="term" value="F:ATP binding"/>
    <property type="evidence" value="ECO:0007669"/>
    <property type="project" value="UniProtKB-KW"/>
</dbReference>
<keyword evidence="4 6" id="KW-0067">ATP-binding</keyword>
<accession>A0A0X8FCQ8</accession>
<feature type="domain" description="ABC transporter" evidence="5">
    <location>
        <begin position="6"/>
        <end position="233"/>
    </location>
</feature>
<sequence length="256" mass="28037">MTDYIIESHRLSKVYKDFVAVDQLSLHVSRGSIYGLLGPNGAGKSTTMKMLLGLTAPSSGDCQIDGLSFPKDRQAILHKVGALIEAPSYYANLSGRENLDLIRRILDLAPETVDQALNLVDLGPYADRLVRHYSLGMKQRLGIASALIGQPPLLILDEPTNGLDPAGIHEIRQLILSLPERYGCTVLISSHLLSEMEQMVDDLCILNRGRQLYEGSLRALKDRAAGQESLEDLFLEMVMADNRGQGGSSHVQSLVD</sequence>
<dbReference type="KEGG" id="asan:AWM72_02445"/>
<evidence type="ECO:0000256" key="1">
    <source>
        <dbReference type="ARBA" id="ARBA00005417"/>
    </source>
</evidence>
<dbReference type="PANTHER" id="PTHR43335">
    <property type="entry name" value="ABC TRANSPORTER, ATP-BINDING PROTEIN"/>
    <property type="match status" value="1"/>
</dbReference>
<keyword evidence="3" id="KW-0547">Nucleotide-binding</keyword>
<dbReference type="InterPro" id="IPR003593">
    <property type="entry name" value="AAA+_ATPase"/>
</dbReference>
<organism evidence="6 7">
    <name type="scientific">Aerococcus sanguinicola</name>
    <dbReference type="NCBI Taxonomy" id="119206"/>
    <lineage>
        <taxon>Bacteria</taxon>
        <taxon>Bacillati</taxon>
        <taxon>Bacillota</taxon>
        <taxon>Bacilli</taxon>
        <taxon>Lactobacillales</taxon>
        <taxon>Aerococcaceae</taxon>
        <taxon>Aerococcus</taxon>
    </lineage>
</organism>
<evidence type="ECO:0000256" key="4">
    <source>
        <dbReference type="ARBA" id="ARBA00022840"/>
    </source>
</evidence>
<dbReference type="PANTHER" id="PTHR43335:SF4">
    <property type="entry name" value="ABC TRANSPORTER, ATP-BINDING PROTEIN"/>
    <property type="match status" value="1"/>
</dbReference>
<gene>
    <name evidence="6" type="ORF">AWM72_02445</name>
</gene>
<dbReference type="AlphaFoldDB" id="A0A0X8FCQ8"/>
<dbReference type="GO" id="GO:0016887">
    <property type="term" value="F:ATP hydrolysis activity"/>
    <property type="evidence" value="ECO:0007669"/>
    <property type="project" value="InterPro"/>
</dbReference>
<keyword evidence="7" id="KW-1185">Reference proteome</keyword>
<dbReference type="InterPro" id="IPR017871">
    <property type="entry name" value="ABC_transporter-like_CS"/>
</dbReference>
<comment type="similarity">
    <text evidence="1">Belongs to the ABC transporter superfamily.</text>
</comment>
<protein>
    <submittedName>
        <fullName evidence="6">ABC transporter ATP-binding protein</fullName>
    </submittedName>
</protein>
<dbReference type="EMBL" id="CP014160">
    <property type="protein sequence ID" value="AMB94938.1"/>
    <property type="molecule type" value="Genomic_DNA"/>
</dbReference>
<dbReference type="PROSITE" id="PS00211">
    <property type="entry name" value="ABC_TRANSPORTER_1"/>
    <property type="match status" value="1"/>
</dbReference>
<evidence type="ECO:0000313" key="7">
    <source>
        <dbReference type="Proteomes" id="UP000069912"/>
    </source>
</evidence>
<evidence type="ECO:0000259" key="5">
    <source>
        <dbReference type="PROSITE" id="PS50893"/>
    </source>
</evidence>
<dbReference type="PROSITE" id="PS50893">
    <property type="entry name" value="ABC_TRANSPORTER_2"/>
    <property type="match status" value="1"/>
</dbReference>
<dbReference type="SMART" id="SM00382">
    <property type="entry name" value="AAA"/>
    <property type="match status" value="1"/>
</dbReference>
<dbReference type="InterPro" id="IPR003439">
    <property type="entry name" value="ABC_transporter-like_ATP-bd"/>
</dbReference>
<dbReference type="SUPFAM" id="SSF52540">
    <property type="entry name" value="P-loop containing nucleoside triphosphate hydrolases"/>
    <property type="match status" value="1"/>
</dbReference>
<name>A0A0X8FCQ8_9LACT</name>